<proteinExistence type="predicted"/>
<reference evidence="3" key="1">
    <citation type="submission" date="2017-10" db="EMBL/GenBank/DDBJ databases">
        <authorList>
            <person name="Toshchakov S.V."/>
            <person name="Goeva M.A."/>
        </authorList>
    </citation>
    <scope>NUCLEOTIDE SEQUENCE [LARGE SCALE GENOMIC DNA]</scope>
    <source>
        <strain evidence="3">JR1/69-1-13</strain>
    </source>
</reference>
<keyword evidence="3" id="KW-1185">Reference proteome</keyword>
<protein>
    <submittedName>
        <fullName evidence="2">Uncharacterized protein</fullName>
    </submittedName>
</protein>
<dbReference type="EMBL" id="PDOA01000015">
    <property type="protein sequence ID" value="PWC27342.1"/>
    <property type="molecule type" value="Genomic_DNA"/>
</dbReference>
<name>A0A2U1V0B0_9PROT</name>
<evidence type="ECO:0000256" key="1">
    <source>
        <dbReference type="SAM" id="MobiDB-lite"/>
    </source>
</evidence>
<dbReference type="AlphaFoldDB" id="A0A2U1V0B0"/>
<comment type="caution">
    <text evidence="2">The sequence shown here is derived from an EMBL/GenBank/DDBJ whole genome shotgun (WGS) entry which is preliminary data.</text>
</comment>
<feature type="region of interest" description="Disordered" evidence="1">
    <location>
        <begin position="83"/>
        <end position="117"/>
    </location>
</feature>
<gene>
    <name evidence="2" type="ORF">CR165_17965</name>
</gene>
<dbReference type="Proteomes" id="UP000245048">
    <property type="component" value="Unassembled WGS sequence"/>
</dbReference>
<feature type="region of interest" description="Disordered" evidence="1">
    <location>
        <begin position="1"/>
        <end position="48"/>
    </location>
</feature>
<sequence length="225" mass="24296">MSGFSCFPSMRHTVATPRHRLRGAQGPRDTSPAPGLPRRNGPRPSKPWRLTDMTKLLNSAAIATVLFFGAQGVALAQGVNPGQPGSAAGGMQAQSTQQGQSQGQQAGSQMQAMSEQQVRTALQARGYSEIEGLERNDGTFRVSEAKRYGETVEDLRVDARTGMVRDEKRLSTDQAETMLKDRGYSDVSDVERDGDTITANAEQAGNKVKLRIDAKSGMVSRQQEG</sequence>
<organism evidence="2 3">
    <name type="scientific">Teichococcus aestuarii</name>
    <dbReference type="NCBI Taxonomy" id="568898"/>
    <lineage>
        <taxon>Bacteria</taxon>
        <taxon>Pseudomonadati</taxon>
        <taxon>Pseudomonadota</taxon>
        <taxon>Alphaproteobacteria</taxon>
        <taxon>Acetobacterales</taxon>
        <taxon>Roseomonadaceae</taxon>
        <taxon>Roseomonas</taxon>
    </lineage>
</organism>
<accession>A0A2U1V0B0</accession>
<evidence type="ECO:0000313" key="3">
    <source>
        <dbReference type="Proteomes" id="UP000245048"/>
    </source>
</evidence>
<evidence type="ECO:0000313" key="2">
    <source>
        <dbReference type="EMBL" id="PWC27342.1"/>
    </source>
</evidence>